<dbReference type="SUPFAM" id="SSF56672">
    <property type="entry name" value="DNA/RNA polymerases"/>
    <property type="match status" value="1"/>
</dbReference>
<comment type="caution">
    <text evidence="7">The sequence shown here is derived from an EMBL/GenBank/DDBJ whole genome shotgun (WGS) entry which is preliminary data.</text>
</comment>
<dbReference type="InterPro" id="IPR001878">
    <property type="entry name" value="Znf_CCHC"/>
</dbReference>
<feature type="compositionally biased region" description="Acidic residues" evidence="5">
    <location>
        <begin position="687"/>
        <end position="701"/>
    </location>
</feature>
<evidence type="ECO:0000256" key="4">
    <source>
        <dbReference type="PROSITE-ProRule" id="PRU00047"/>
    </source>
</evidence>
<dbReference type="GO" id="GO:0008270">
    <property type="term" value="F:zinc ion binding"/>
    <property type="evidence" value="ECO:0007669"/>
    <property type="project" value="UniProtKB-KW"/>
</dbReference>
<feature type="region of interest" description="Disordered" evidence="5">
    <location>
        <begin position="372"/>
        <end position="392"/>
    </location>
</feature>
<dbReference type="InterPro" id="IPR028919">
    <property type="entry name" value="Viral_movement"/>
</dbReference>
<feature type="region of interest" description="Disordered" evidence="5">
    <location>
        <begin position="1"/>
        <end position="24"/>
    </location>
</feature>
<keyword evidence="3" id="KW-0238">DNA-binding</keyword>
<feature type="compositionally biased region" description="Low complexity" evidence="5">
    <location>
        <begin position="9"/>
        <end position="24"/>
    </location>
</feature>
<dbReference type="PANTHER" id="PTHR48435">
    <property type="entry name" value="POLYPROTEIN"/>
    <property type="match status" value="1"/>
</dbReference>
<name>A0AAD8H4M9_9APIA</name>
<dbReference type="InterPro" id="IPR043502">
    <property type="entry name" value="DNA/RNA_pol_sf"/>
</dbReference>
<reference evidence="7" key="1">
    <citation type="submission" date="2023-02" db="EMBL/GenBank/DDBJ databases">
        <title>Genome of toxic invasive species Heracleum sosnowskyi carries increased number of genes despite the absence of recent whole-genome duplications.</title>
        <authorList>
            <person name="Schelkunov M."/>
            <person name="Shtratnikova V."/>
            <person name="Makarenko M."/>
            <person name="Klepikova A."/>
            <person name="Omelchenko D."/>
            <person name="Novikova G."/>
            <person name="Obukhova E."/>
            <person name="Bogdanov V."/>
            <person name="Penin A."/>
            <person name="Logacheva M."/>
        </authorList>
    </citation>
    <scope>NUCLEOTIDE SEQUENCE</scope>
    <source>
        <strain evidence="7">Hsosn_3</strain>
        <tissue evidence="7">Leaf</tissue>
    </source>
</reference>
<feature type="region of interest" description="Disordered" evidence="5">
    <location>
        <begin position="603"/>
        <end position="633"/>
    </location>
</feature>
<feature type="compositionally biased region" description="Basic and acidic residues" evidence="5">
    <location>
        <begin position="616"/>
        <end position="625"/>
    </location>
</feature>
<organism evidence="7 8">
    <name type="scientific">Heracleum sosnowskyi</name>
    <dbReference type="NCBI Taxonomy" id="360622"/>
    <lineage>
        <taxon>Eukaryota</taxon>
        <taxon>Viridiplantae</taxon>
        <taxon>Streptophyta</taxon>
        <taxon>Embryophyta</taxon>
        <taxon>Tracheophyta</taxon>
        <taxon>Spermatophyta</taxon>
        <taxon>Magnoliopsida</taxon>
        <taxon>eudicotyledons</taxon>
        <taxon>Gunneridae</taxon>
        <taxon>Pentapetalae</taxon>
        <taxon>asterids</taxon>
        <taxon>campanulids</taxon>
        <taxon>Apiales</taxon>
        <taxon>Apiaceae</taxon>
        <taxon>Apioideae</taxon>
        <taxon>apioid superclade</taxon>
        <taxon>Tordylieae</taxon>
        <taxon>Tordyliinae</taxon>
        <taxon>Heracleum</taxon>
    </lineage>
</organism>
<dbReference type="SUPFAM" id="SSF57756">
    <property type="entry name" value="Retrovirus zinc finger-like domains"/>
    <property type="match status" value="1"/>
</dbReference>
<keyword evidence="2" id="KW-0064">Aspartyl protease</keyword>
<dbReference type="PANTHER" id="PTHR48435:SF1">
    <property type="entry name" value="POLYPROTEIN"/>
    <property type="match status" value="1"/>
</dbReference>
<reference evidence="7" key="2">
    <citation type="submission" date="2023-05" db="EMBL/GenBank/DDBJ databases">
        <authorList>
            <person name="Schelkunov M.I."/>
        </authorList>
    </citation>
    <scope>NUCLEOTIDE SEQUENCE</scope>
    <source>
        <strain evidence="7">Hsosn_3</strain>
        <tissue evidence="7">Leaf</tissue>
    </source>
</reference>
<keyword evidence="4" id="KW-0479">Metal-binding</keyword>
<dbReference type="EMBL" id="JAUIZM010000010">
    <property type="protein sequence ID" value="KAK1361027.1"/>
    <property type="molecule type" value="Genomic_DNA"/>
</dbReference>
<keyword evidence="4" id="KW-0863">Zinc-finger</keyword>
<accession>A0AAD8H4M9</accession>
<keyword evidence="4" id="KW-0862">Zinc</keyword>
<dbReference type="CDD" id="cd00303">
    <property type="entry name" value="retropepsin_like"/>
    <property type="match status" value="1"/>
</dbReference>
<evidence type="ECO:0000256" key="2">
    <source>
        <dbReference type="ARBA" id="ARBA00022750"/>
    </source>
</evidence>
<dbReference type="InterPro" id="IPR041577">
    <property type="entry name" value="RT_RNaseH_2"/>
</dbReference>
<keyword evidence="8" id="KW-1185">Reference proteome</keyword>
<dbReference type="Pfam" id="PF01107">
    <property type="entry name" value="MP"/>
    <property type="match status" value="1"/>
</dbReference>
<dbReference type="Proteomes" id="UP001237642">
    <property type="component" value="Unassembled WGS sequence"/>
</dbReference>
<dbReference type="SMART" id="SM00343">
    <property type="entry name" value="ZnF_C2HC"/>
    <property type="match status" value="1"/>
</dbReference>
<evidence type="ECO:0000256" key="3">
    <source>
        <dbReference type="ARBA" id="ARBA00023125"/>
    </source>
</evidence>
<dbReference type="InterPro" id="IPR021109">
    <property type="entry name" value="Peptidase_aspartic_dom_sf"/>
</dbReference>
<dbReference type="GO" id="GO:0003677">
    <property type="term" value="F:DNA binding"/>
    <property type="evidence" value="ECO:0007669"/>
    <property type="project" value="UniProtKB-KW"/>
</dbReference>
<dbReference type="GO" id="GO:0004190">
    <property type="term" value="F:aspartic-type endopeptidase activity"/>
    <property type="evidence" value="ECO:0007669"/>
    <property type="project" value="UniProtKB-KW"/>
</dbReference>
<feature type="region of interest" description="Disordered" evidence="5">
    <location>
        <begin position="685"/>
        <end position="714"/>
    </location>
</feature>
<dbReference type="InterPro" id="IPR036875">
    <property type="entry name" value="Znf_CCHC_sf"/>
</dbReference>
<dbReference type="PROSITE" id="PS50158">
    <property type="entry name" value="ZF_CCHC"/>
    <property type="match status" value="1"/>
</dbReference>
<dbReference type="SUPFAM" id="SSF50630">
    <property type="entry name" value="Acid proteases"/>
    <property type="match status" value="1"/>
</dbReference>
<evidence type="ECO:0000256" key="1">
    <source>
        <dbReference type="ARBA" id="ARBA00022670"/>
    </source>
</evidence>
<evidence type="ECO:0000256" key="5">
    <source>
        <dbReference type="SAM" id="MobiDB-lite"/>
    </source>
</evidence>
<keyword evidence="1" id="KW-0645">Protease</keyword>
<gene>
    <name evidence="7" type="ORF">POM88_045501</name>
</gene>
<dbReference type="InterPro" id="IPR043128">
    <property type="entry name" value="Rev_trsase/Diguanyl_cyclase"/>
</dbReference>
<sequence>MASPKHLTPSPSFSSSRNSFSSSKSKNNDFLYAVDYHKDDSKIPITELPLLNPYRTFTKRHYQVSRAVKQVFSPSRKIEAKELVLASKLEQVPIPSTEAEQIFPIQLEDSLPAQWHAHGYSHLHFGAVRMALTLHGRKGLPVVARMALLDTRFEQYAHACIATVQTTLNAGTVFITLFPNFNMRLDDPHIYDNLKVQLQIIGAPQVAGTFMATLHYQMAYRVQNHSFDLSLPRETNEALFLEIDAQSSSSCIHVPKQIPKDELVKLLPESWITHYEKIQKDNQPIHSVKSSIFRNKEGAVEIVFNKDDSASKTSIFSSEINMIQEDVPIHSFNAEGKPSYEFKDEDGHIYWGICNCNACLDAQWEDDEEDDYRSRKGKKKSMQQQLKERYEKGDPEVGLLGEESGKFDYYVLYSKRSQECNMLQPSSYDDDFPPLDFERDKSPHVWKIKSPTTKNPDGSSKQITPAEATLNWQSENAVAQNRALNQIMVTQQTMAKRLDNGLSTISSITSQLQDKINAIHHELMQLAVTVSFNSPVLAQKEAELKALKAQLHSIQTQKPYTGYYDTPTFSSYLPPLPHYSQPLATFSPYDHNPFNSAAFLPVKPPETIQPSKRKPEKSPVREPITKEQIQPSSSQLMVDNPITSFLNQMATKSQPREKQASLWQICEEDSESDSMSLEILMAGQDNQEADEPTVEEEEEFFPQDHQEPEQPKSSLFQNDPAQGFSFDNISPSQWRDRIYEMHAWCTSELLQPRATMPSVADKFVARFHGRLRQWWIALGAYRQMMIKQSPSVDALIMYVHNEFLGAWDHYTNQAREEYLSMRCCSYKRKDLETHYERMSKRFYAINGIDDVNLKQTFLNSLPEPLGNETSRLLQIKNLQINSTSIGELYQHVLLALEKLCNQKKFLKQIEEQSKNLGSACDRNDLQIKCGKSSSCTCTKKKEKFSKLSKFRKKTGKSYFSKKKKWRFLRKKKGNSKSSRCYVCRKKGHFAKECPNKEKSSKLLEKVAQIEEISDDDLESLFSLDEEPGPDTILALGADLTESTEESDEEDVVLFDDIFTLEEIFYCQPSPSAKIHIFPSKWDKPIPVIAFFDTGATSSIMKPDILPKEYWNKCLRSFRAANGDNFTITLVSKPINIQLFPGYMIKHRIYGSELPGKDLLIGFDILHNLKRVSWSKEDIDSHHALLTEFHSLVKSYGIMLAEKKMIIGVTDIEFLGMHISEGQYQLQPHIATQLDHFPDQNLTFKQVQQFLGIVNYMADFIHDLAKYRTPLTDQLRKNASPWNQECTNAVKKLKSLTKDLPSLKIPSTGKRILQTDASDKFWGAVLLEEEKGKRQICGYKSGAFKNGELHYHSTYKEILAVKRGIEKFQFHLIGQHFIIEMDMSAFPKMLQFKQKMLPQAQLLRWANWFSQWKFEAKHIKGKNNFLPDFLSRTQRTISSVFPLIYSIQTEDLPPHIQDKILEYTLAKKAYANLLAFQKVYIRRYSLSEGPLINLPLHPSFPFLTILTMNARFTWHFPKEAYMFLWYFVEVCPFGIIFDKYDLLQYLALVDVRPRKKGHKQLYKWLSLFGSSAFWRSNLRPEGNSINGVRGQRYIFIQFECVRRLITEEDGLIVDKKYSCKFYHHEDYSVKWPERQHKVIVCEANNIQPNMVPQGLPHDYWMNPHMLHPHYVIEIQDCQFKLSLETLSTDLHDPDHPDIRLHKRPPQRFYKKLPGQDCRVLISSGSDESSDDMET</sequence>
<evidence type="ECO:0000259" key="6">
    <source>
        <dbReference type="PROSITE" id="PS50158"/>
    </source>
</evidence>
<dbReference type="Gene3D" id="3.30.70.270">
    <property type="match status" value="1"/>
</dbReference>
<evidence type="ECO:0000313" key="7">
    <source>
        <dbReference type="EMBL" id="KAK1361027.1"/>
    </source>
</evidence>
<dbReference type="Gene3D" id="4.10.60.10">
    <property type="entry name" value="Zinc finger, CCHC-type"/>
    <property type="match status" value="1"/>
</dbReference>
<dbReference type="Pfam" id="PF17919">
    <property type="entry name" value="RT_RNaseH_2"/>
    <property type="match status" value="1"/>
</dbReference>
<dbReference type="InterPro" id="IPR053098">
    <property type="entry name" value="Petuviruses_polyprotein"/>
</dbReference>
<keyword evidence="2" id="KW-0378">Hydrolase</keyword>
<dbReference type="GO" id="GO:0006508">
    <property type="term" value="P:proteolysis"/>
    <property type="evidence" value="ECO:0007669"/>
    <property type="project" value="UniProtKB-KW"/>
</dbReference>
<protein>
    <recommendedName>
        <fullName evidence="6">CCHC-type domain-containing protein</fullName>
    </recommendedName>
</protein>
<dbReference type="Pfam" id="PF00098">
    <property type="entry name" value="zf-CCHC"/>
    <property type="match status" value="1"/>
</dbReference>
<feature type="domain" description="CCHC-type" evidence="6">
    <location>
        <begin position="979"/>
        <end position="995"/>
    </location>
</feature>
<evidence type="ECO:0000313" key="8">
    <source>
        <dbReference type="Proteomes" id="UP001237642"/>
    </source>
</evidence>
<proteinExistence type="predicted"/>
<dbReference type="CDD" id="cd09274">
    <property type="entry name" value="RNase_HI_RT_Ty3"/>
    <property type="match status" value="1"/>
</dbReference>